<name>A0A437QIK8_9GAMM</name>
<dbReference type="GO" id="GO:0000976">
    <property type="term" value="F:transcription cis-regulatory region binding"/>
    <property type="evidence" value="ECO:0007669"/>
    <property type="project" value="TreeGrafter"/>
</dbReference>
<dbReference type="RefSeq" id="WP_127700185.1">
    <property type="nucleotide sequence ID" value="NZ_SACS01000018.1"/>
</dbReference>
<evidence type="ECO:0000313" key="7">
    <source>
        <dbReference type="Proteomes" id="UP000283077"/>
    </source>
</evidence>
<dbReference type="Gene3D" id="1.10.10.10">
    <property type="entry name" value="Winged helix-like DNA-binding domain superfamily/Winged helix DNA-binding domain"/>
    <property type="match status" value="1"/>
</dbReference>
<dbReference type="EMBL" id="SACS01000018">
    <property type="protein sequence ID" value="RVU34388.1"/>
    <property type="molecule type" value="Genomic_DNA"/>
</dbReference>
<comment type="caution">
    <text evidence="6">The sequence shown here is derived from an EMBL/GenBank/DDBJ whole genome shotgun (WGS) entry which is preliminary data.</text>
</comment>
<dbReference type="InterPro" id="IPR036388">
    <property type="entry name" value="WH-like_DNA-bd_sf"/>
</dbReference>
<keyword evidence="4" id="KW-0804">Transcription</keyword>
<accession>A0A437QIK8</accession>
<feature type="domain" description="HTH lysR-type" evidence="5">
    <location>
        <begin position="4"/>
        <end position="61"/>
    </location>
</feature>
<proteinExistence type="inferred from homology"/>
<evidence type="ECO:0000256" key="1">
    <source>
        <dbReference type="ARBA" id="ARBA00009437"/>
    </source>
</evidence>
<comment type="similarity">
    <text evidence="1">Belongs to the LysR transcriptional regulatory family.</text>
</comment>
<dbReference type="InterPro" id="IPR005119">
    <property type="entry name" value="LysR_subst-bd"/>
</dbReference>
<evidence type="ECO:0000313" key="6">
    <source>
        <dbReference type="EMBL" id="RVU34388.1"/>
    </source>
</evidence>
<dbReference type="PANTHER" id="PTHR30126:SF94">
    <property type="entry name" value="LYSR FAMILY TRANSCRIPTIONAL REGULATOR"/>
    <property type="match status" value="1"/>
</dbReference>
<dbReference type="PANTHER" id="PTHR30126">
    <property type="entry name" value="HTH-TYPE TRANSCRIPTIONAL REGULATOR"/>
    <property type="match status" value="1"/>
</dbReference>
<dbReference type="PRINTS" id="PR00039">
    <property type="entry name" value="HTHLYSR"/>
</dbReference>
<dbReference type="GO" id="GO:0003700">
    <property type="term" value="F:DNA-binding transcription factor activity"/>
    <property type="evidence" value="ECO:0007669"/>
    <property type="project" value="InterPro"/>
</dbReference>
<dbReference type="Proteomes" id="UP000283077">
    <property type="component" value="Unassembled WGS sequence"/>
</dbReference>
<evidence type="ECO:0000256" key="2">
    <source>
        <dbReference type="ARBA" id="ARBA00023015"/>
    </source>
</evidence>
<organism evidence="6 7">
    <name type="scientific">Rheinheimera riviphila</name>
    <dbReference type="NCBI Taxonomy" id="1834037"/>
    <lineage>
        <taxon>Bacteria</taxon>
        <taxon>Pseudomonadati</taxon>
        <taxon>Pseudomonadota</taxon>
        <taxon>Gammaproteobacteria</taxon>
        <taxon>Chromatiales</taxon>
        <taxon>Chromatiaceae</taxon>
        <taxon>Rheinheimera</taxon>
    </lineage>
</organism>
<gene>
    <name evidence="6" type="ORF">EOE67_15165</name>
</gene>
<dbReference type="SUPFAM" id="SSF46785">
    <property type="entry name" value="Winged helix' DNA-binding domain"/>
    <property type="match status" value="1"/>
</dbReference>
<protein>
    <submittedName>
        <fullName evidence="6">LysR family transcriptional regulator</fullName>
    </submittedName>
</protein>
<evidence type="ECO:0000259" key="5">
    <source>
        <dbReference type="PROSITE" id="PS50931"/>
    </source>
</evidence>
<keyword evidence="3" id="KW-0238">DNA-binding</keyword>
<dbReference type="OrthoDB" id="9771171at2"/>
<sequence length="308" mass="34399">MNYPSPRHWLLLDAICRWQSLSKAADQLALSQPAASQALKELEQRLGYPLFLRQNRQLLPTQAALDLLPKLQQLLQLQQELVEPSPSRGELRLVASETIGCYLLPALLAEFIALYPEISFQLQICNSSEVQTQLRQQQAQLGFIEGPVLTSEFSVQYWQQDQLVLIGSPQFHPTFAALANEPGAQSEVKLQAERWIVRERGSGTRAVLENELTRLGWTPATVLELQRPEAIKQAVKQGLGIGCLPLLAVQDELAAGQLLLLPNPLQLKRHLSLVLQPGYQSPLLQTFLEFVQQKSLLPPHSSKAQGVF</sequence>
<dbReference type="Gene3D" id="3.40.190.290">
    <property type="match status" value="1"/>
</dbReference>
<dbReference type="AlphaFoldDB" id="A0A437QIK8"/>
<dbReference type="InterPro" id="IPR000847">
    <property type="entry name" value="LysR_HTH_N"/>
</dbReference>
<evidence type="ECO:0000256" key="3">
    <source>
        <dbReference type="ARBA" id="ARBA00023125"/>
    </source>
</evidence>
<dbReference type="Pfam" id="PF00126">
    <property type="entry name" value="HTH_1"/>
    <property type="match status" value="1"/>
</dbReference>
<dbReference type="PROSITE" id="PS50931">
    <property type="entry name" value="HTH_LYSR"/>
    <property type="match status" value="1"/>
</dbReference>
<reference evidence="6 7" key="1">
    <citation type="submission" date="2019-01" db="EMBL/GenBank/DDBJ databases">
        <authorList>
            <person name="Chen W.-M."/>
        </authorList>
    </citation>
    <scope>NUCLEOTIDE SEQUENCE [LARGE SCALE GENOMIC DNA]</scope>
    <source>
        <strain evidence="6 7">KYPC3</strain>
    </source>
</reference>
<dbReference type="SUPFAM" id="SSF53850">
    <property type="entry name" value="Periplasmic binding protein-like II"/>
    <property type="match status" value="1"/>
</dbReference>
<keyword evidence="7" id="KW-1185">Reference proteome</keyword>
<keyword evidence="2" id="KW-0805">Transcription regulation</keyword>
<dbReference type="InterPro" id="IPR036390">
    <property type="entry name" value="WH_DNA-bd_sf"/>
</dbReference>
<evidence type="ECO:0000256" key="4">
    <source>
        <dbReference type="ARBA" id="ARBA00023163"/>
    </source>
</evidence>
<dbReference type="Pfam" id="PF03466">
    <property type="entry name" value="LysR_substrate"/>
    <property type="match status" value="1"/>
</dbReference>